<dbReference type="EMBL" id="KI913954">
    <property type="protein sequence ID" value="ETW07244.1"/>
    <property type="molecule type" value="Genomic_DNA"/>
</dbReference>
<dbReference type="RefSeq" id="XP_008863337.1">
    <property type="nucleotide sequence ID" value="XM_008865115.1"/>
</dbReference>
<feature type="compositionally biased region" description="Basic and acidic residues" evidence="1">
    <location>
        <begin position="1"/>
        <end position="12"/>
    </location>
</feature>
<organism evidence="2">
    <name type="scientific">Aphanomyces invadans</name>
    <dbReference type="NCBI Taxonomy" id="157072"/>
    <lineage>
        <taxon>Eukaryota</taxon>
        <taxon>Sar</taxon>
        <taxon>Stramenopiles</taxon>
        <taxon>Oomycota</taxon>
        <taxon>Saprolegniomycetes</taxon>
        <taxon>Saprolegniales</taxon>
        <taxon>Verrucalvaceae</taxon>
        <taxon>Aphanomyces</taxon>
    </lineage>
</organism>
<dbReference type="VEuPathDB" id="FungiDB:H310_01808"/>
<dbReference type="GeneID" id="20078858"/>
<proteinExistence type="predicted"/>
<protein>
    <submittedName>
        <fullName evidence="2">Uncharacterized protein</fullName>
    </submittedName>
</protein>
<reference evidence="2" key="1">
    <citation type="submission" date="2013-12" db="EMBL/GenBank/DDBJ databases">
        <title>The Genome Sequence of Aphanomyces invadans NJM9701.</title>
        <authorList>
            <consortium name="The Broad Institute Genomics Platform"/>
            <person name="Russ C."/>
            <person name="Tyler B."/>
            <person name="van West P."/>
            <person name="Dieguez-Uribeondo J."/>
            <person name="Young S.K."/>
            <person name="Zeng Q."/>
            <person name="Gargeya S."/>
            <person name="Fitzgerald M."/>
            <person name="Abouelleil A."/>
            <person name="Alvarado L."/>
            <person name="Chapman S.B."/>
            <person name="Gainer-Dewar J."/>
            <person name="Goldberg J."/>
            <person name="Griggs A."/>
            <person name="Gujja S."/>
            <person name="Hansen M."/>
            <person name="Howarth C."/>
            <person name="Imamovic A."/>
            <person name="Ireland A."/>
            <person name="Larimer J."/>
            <person name="McCowan C."/>
            <person name="Murphy C."/>
            <person name="Pearson M."/>
            <person name="Poon T.W."/>
            <person name="Priest M."/>
            <person name="Roberts A."/>
            <person name="Saif S."/>
            <person name="Shea T."/>
            <person name="Sykes S."/>
            <person name="Wortman J."/>
            <person name="Nusbaum C."/>
            <person name="Birren B."/>
        </authorList>
    </citation>
    <scope>NUCLEOTIDE SEQUENCE [LARGE SCALE GENOMIC DNA]</scope>
    <source>
        <strain evidence="2">NJM9701</strain>
    </source>
</reference>
<gene>
    <name evidence="2" type="ORF">H310_01808</name>
</gene>
<evidence type="ECO:0000313" key="2">
    <source>
        <dbReference type="EMBL" id="ETW07244.1"/>
    </source>
</evidence>
<sequence length="151" mass="17369">MKNIFRKFEDQRPSLPSSPKPYRPFLQLSRTDIAAMFPLDTAMTVGPPRQLVLERRHVLVQEERQRRLRTILRHAQDLGRNLLRLTYKTDATRAILADPHVAMSPTQTRVPALPRYANVVLFDEEQIAAVDARADFGRSRHSMPSQSCHSL</sequence>
<evidence type="ECO:0000256" key="1">
    <source>
        <dbReference type="SAM" id="MobiDB-lite"/>
    </source>
</evidence>
<dbReference type="OrthoDB" id="74823at2759"/>
<dbReference type="AlphaFoldDB" id="A0A024ULR6"/>
<accession>A0A024ULR6</accession>
<name>A0A024ULR6_9STRA</name>
<feature type="region of interest" description="Disordered" evidence="1">
    <location>
        <begin position="1"/>
        <end position="22"/>
    </location>
</feature>